<comment type="similarity">
    <text evidence="1">Belongs to the flavin monoamine oxidase family.</text>
</comment>
<dbReference type="Proteomes" id="UP000001444">
    <property type="component" value="Chromosome"/>
</dbReference>
<feature type="compositionally biased region" description="Basic residues" evidence="2">
    <location>
        <begin position="335"/>
        <end position="347"/>
    </location>
</feature>
<reference evidence="4 5" key="1">
    <citation type="journal article" date="2010" name="Mol. Plant Microbe Interact.">
        <title>Streptomyces scabies 87-22 contains a coronafacic acid-like biosynthetic cluster that contributes to plant-microbe interactions.</title>
        <authorList>
            <person name="Bignell D.R."/>
            <person name="Seipke R.F."/>
            <person name="Huguet-Tapia J.C."/>
            <person name="Chambers A.H."/>
            <person name="Parry R.J."/>
            <person name="Loria R."/>
        </authorList>
    </citation>
    <scope>NUCLEOTIDE SEQUENCE [LARGE SCALE GENOMIC DNA]</scope>
    <source>
        <strain evidence="4 5">87.22</strain>
    </source>
</reference>
<dbReference type="STRING" id="680198.SCAB_2571"/>
<dbReference type="eggNOG" id="COG1231">
    <property type="taxonomic scope" value="Bacteria"/>
</dbReference>
<dbReference type="PANTHER" id="PTHR43563">
    <property type="entry name" value="AMINE OXIDASE"/>
    <property type="match status" value="1"/>
</dbReference>
<dbReference type="EMBL" id="FN554889">
    <property type="protein sequence ID" value="CBG67470.1"/>
    <property type="molecule type" value="Genomic_DNA"/>
</dbReference>
<evidence type="ECO:0000256" key="2">
    <source>
        <dbReference type="SAM" id="MobiDB-lite"/>
    </source>
</evidence>
<dbReference type="InterPro" id="IPR036188">
    <property type="entry name" value="FAD/NAD-bd_sf"/>
</dbReference>
<feature type="region of interest" description="Disordered" evidence="2">
    <location>
        <begin position="258"/>
        <end position="377"/>
    </location>
</feature>
<dbReference type="InterPro" id="IPR050703">
    <property type="entry name" value="Flavin_MAO"/>
</dbReference>
<dbReference type="AlphaFoldDB" id="C9ZEL1"/>
<proteinExistence type="inferred from homology"/>
<dbReference type="Pfam" id="PF13450">
    <property type="entry name" value="NAD_binding_8"/>
    <property type="match status" value="1"/>
</dbReference>
<dbReference type="KEGG" id="scb:SCAB_2571"/>
<dbReference type="SUPFAM" id="SSF51905">
    <property type="entry name" value="FAD/NAD(P)-binding domain"/>
    <property type="match status" value="1"/>
</dbReference>
<dbReference type="Pfam" id="PF01593">
    <property type="entry name" value="Amino_oxidase"/>
    <property type="match status" value="1"/>
</dbReference>
<evidence type="ECO:0000256" key="1">
    <source>
        <dbReference type="ARBA" id="ARBA00005995"/>
    </source>
</evidence>
<protein>
    <recommendedName>
        <fullName evidence="3">Amine oxidase domain-containing protein</fullName>
    </recommendedName>
</protein>
<dbReference type="PANTHER" id="PTHR43563:SF1">
    <property type="entry name" value="AMINE OXIDASE [FLAVIN-CONTAINING] B"/>
    <property type="match status" value="1"/>
</dbReference>
<accession>C9ZEL1</accession>
<keyword evidence="5" id="KW-1185">Reference proteome</keyword>
<dbReference type="GO" id="GO:0016491">
    <property type="term" value="F:oxidoreductase activity"/>
    <property type="evidence" value="ECO:0007669"/>
    <property type="project" value="InterPro"/>
</dbReference>
<sequence>MSRQDSHDIIVIGAGGGAGASGLAAAAALRAAGRDVVALKARNRIGARLLSAPAERPGRALDLGDTWFWDGEERVRTLAARSGLETFDQHLAGDTMFEETTGTRRLTGNLIEAPSRRFTAGTQGVAGALAAALPPGSLRLDTPVTAIHPNGQDGLDVLAPAGTLHAEHVVLAVPPALALERIDFGDTLPADLVGLARATPVWMGAVAKVVADYPTAFWREGGLAGAALSRTGPLQEVHDMSGPGGEPAALFGVAHARTVRPASSRPSPPSSPGSSARPPDAPWPCTSRTGRQSIGPPRPPCSTSPTTRSSVPPLPATTSRWAAAQGVDRDGDRVRRAHRRRPGRRRAGSANRPGNFWRARCPSRLVPVNPSGFGPVP</sequence>
<dbReference type="SUPFAM" id="SSF54373">
    <property type="entry name" value="FAD-linked reductases, C-terminal domain"/>
    <property type="match status" value="1"/>
</dbReference>
<organism evidence="4 5">
    <name type="scientific">Streptomyces scabiei (strain 87.22)</name>
    <dbReference type="NCBI Taxonomy" id="680198"/>
    <lineage>
        <taxon>Bacteria</taxon>
        <taxon>Bacillati</taxon>
        <taxon>Actinomycetota</taxon>
        <taxon>Actinomycetes</taxon>
        <taxon>Kitasatosporales</taxon>
        <taxon>Streptomycetaceae</taxon>
        <taxon>Streptomyces</taxon>
    </lineage>
</organism>
<evidence type="ECO:0000313" key="4">
    <source>
        <dbReference type="EMBL" id="CBG67470.1"/>
    </source>
</evidence>
<dbReference type="Gene3D" id="3.50.50.60">
    <property type="entry name" value="FAD/NAD(P)-binding domain"/>
    <property type="match status" value="2"/>
</dbReference>
<evidence type="ECO:0000259" key="3">
    <source>
        <dbReference type="Pfam" id="PF01593"/>
    </source>
</evidence>
<dbReference type="InterPro" id="IPR002937">
    <property type="entry name" value="Amino_oxidase"/>
</dbReference>
<dbReference type="HOGENOM" id="CLU_733461_0_0_11"/>
<evidence type="ECO:0000313" key="5">
    <source>
        <dbReference type="Proteomes" id="UP000001444"/>
    </source>
</evidence>
<name>C9ZEL1_STRSW</name>
<feature type="domain" description="Amine oxidase" evidence="3">
    <location>
        <begin position="114"/>
        <end position="231"/>
    </location>
</feature>
<gene>
    <name evidence="4" type="ordered locus">SCAB_2571</name>
</gene>